<gene>
    <name evidence="2" type="ORF">HDA44_003195</name>
</gene>
<feature type="transmembrane region" description="Helical" evidence="1">
    <location>
        <begin position="43"/>
        <end position="66"/>
    </location>
</feature>
<evidence type="ECO:0000256" key="1">
    <source>
        <dbReference type="SAM" id="Phobius"/>
    </source>
</evidence>
<dbReference type="Proteomes" id="UP000558997">
    <property type="component" value="Unassembled WGS sequence"/>
</dbReference>
<comment type="caution">
    <text evidence="2">The sequence shown here is derived from an EMBL/GenBank/DDBJ whole genome shotgun (WGS) entry which is preliminary data.</text>
</comment>
<keyword evidence="1" id="KW-0812">Transmembrane</keyword>
<dbReference type="EMBL" id="JACHNF010000001">
    <property type="protein sequence ID" value="MBB5979854.1"/>
    <property type="molecule type" value="Genomic_DNA"/>
</dbReference>
<reference evidence="2 3" key="1">
    <citation type="submission" date="2020-08" db="EMBL/GenBank/DDBJ databases">
        <title>Sequencing the genomes of 1000 actinobacteria strains.</title>
        <authorList>
            <person name="Klenk H.-P."/>
        </authorList>
    </citation>
    <scope>NUCLEOTIDE SEQUENCE [LARGE SCALE GENOMIC DNA]</scope>
    <source>
        <strain evidence="2 3">DSM 17294</strain>
    </source>
</reference>
<evidence type="ECO:0000313" key="2">
    <source>
        <dbReference type="EMBL" id="MBB5979854.1"/>
    </source>
</evidence>
<feature type="transmembrane region" description="Helical" evidence="1">
    <location>
        <begin position="326"/>
        <end position="344"/>
    </location>
</feature>
<keyword evidence="1" id="KW-1133">Transmembrane helix</keyword>
<keyword evidence="3" id="KW-1185">Reference proteome</keyword>
<dbReference type="AlphaFoldDB" id="A0A841DL66"/>
<protein>
    <submittedName>
        <fullName evidence="2">Uncharacterized protein</fullName>
    </submittedName>
</protein>
<accession>A0A841DL66</accession>
<feature type="transmembrane region" description="Helical" evidence="1">
    <location>
        <begin position="162"/>
        <end position="180"/>
    </location>
</feature>
<feature type="transmembrane region" description="Helical" evidence="1">
    <location>
        <begin position="72"/>
        <end position="90"/>
    </location>
</feature>
<evidence type="ECO:0000313" key="3">
    <source>
        <dbReference type="Proteomes" id="UP000558997"/>
    </source>
</evidence>
<sequence length="347" mass="38210">MKTELDFLVLILAGTFLTFIFLVAMVGLLIPPFIHRFDRTGDVPIPILAVVTFYYVLGCSVTLGYIALAAPWLAEGVLGVILFYAVGALVRVYRSSRGADAVPLGWLSEHGVTQRRIRDLRQARTTADLRAWACLVTLAAPVIFLLPATWHQVDSAVYEAGFWASVVAAVPLLGCIFLNGRLRVCDSLLLCLGEVCAPDQPRPWGVLPLERWLGVRSSATYIWHEGRTPEQRAFEGARLCIYRLVKQRSRQIPGVDPLVFRQSAQFLVEDLHSLADNAADARTSVTITRIIRFAILGDVTLLGRSALQPASLINDRAYSRWPLRQVLAPASLIVGLIASLVAIAEKL</sequence>
<feature type="transmembrane region" description="Helical" evidence="1">
    <location>
        <begin position="131"/>
        <end position="150"/>
    </location>
</feature>
<keyword evidence="1" id="KW-0472">Membrane</keyword>
<dbReference type="RefSeq" id="WP_184835146.1">
    <property type="nucleotide sequence ID" value="NZ_BAAAVN010000006.1"/>
</dbReference>
<proteinExistence type="predicted"/>
<organism evidence="2 3">
    <name type="scientific">Kribbella solani</name>
    <dbReference type="NCBI Taxonomy" id="236067"/>
    <lineage>
        <taxon>Bacteria</taxon>
        <taxon>Bacillati</taxon>
        <taxon>Actinomycetota</taxon>
        <taxon>Actinomycetes</taxon>
        <taxon>Propionibacteriales</taxon>
        <taxon>Kribbellaceae</taxon>
        <taxon>Kribbella</taxon>
    </lineage>
</organism>
<feature type="transmembrane region" description="Helical" evidence="1">
    <location>
        <begin position="6"/>
        <end position="31"/>
    </location>
</feature>
<name>A0A841DL66_9ACTN</name>